<dbReference type="PANTHER" id="PTHR22916:SF51">
    <property type="entry name" value="GLYCOSYLTRANSFERASE EPSH-RELATED"/>
    <property type="match status" value="1"/>
</dbReference>
<comment type="caution">
    <text evidence="4">The sequence shown here is derived from an EMBL/GenBank/DDBJ whole genome shotgun (WGS) entry which is preliminary data.</text>
</comment>
<dbReference type="Pfam" id="PF00535">
    <property type="entry name" value="Glycos_transf_2"/>
    <property type="match status" value="1"/>
</dbReference>
<accession>A6NTT3</accession>
<keyword evidence="5" id="KW-1185">Reference proteome</keyword>
<feature type="domain" description="Glycosyltransferase 2-like" evidence="3">
    <location>
        <begin position="7"/>
        <end position="134"/>
    </location>
</feature>
<dbReference type="EMBL" id="AAXG02000010">
    <property type="protein sequence ID" value="EDN00846.1"/>
    <property type="molecule type" value="Genomic_DNA"/>
</dbReference>
<dbReference type="AlphaFoldDB" id="A6NTT3"/>
<evidence type="ECO:0000259" key="3">
    <source>
        <dbReference type="Pfam" id="PF00535"/>
    </source>
</evidence>
<dbReference type="Gene3D" id="3.90.550.10">
    <property type="entry name" value="Spore Coat Polysaccharide Biosynthesis Protein SpsA, Chain A"/>
    <property type="match status" value="1"/>
</dbReference>
<dbReference type="STRING" id="411467.BACCAP_01612"/>
<gene>
    <name evidence="4" type="ORF">BACCAP_01612</name>
</gene>
<protein>
    <submittedName>
        <fullName evidence="4">Glycosyltransferase, group 2 family protein</fullName>
        <ecNumber evidence="4">2.4.-.-</ecNumber>
    </submittedName>
</protein>
<dbReference type="SUPFAM" id="SSF53448">
    <property type="entry name" value="Nucleotide-diphospho-sugar transferases"/>
    <property type="match status" value="1"/>
</dbReference>
<organism evidence="4 5">
    <name type="scientific">Pseudoflavonifractor capillosus ATCC 29799</name>
    <dbReference type="NCBI Taxonomy" id="411467"/>
    <lineage>
        <taxon>Bacteria</taxon>
        <taxon>Bacillati</taxon>
        <taxon>Bacillota</taxon>
        <taxon>Clostridia</taxon>
        <taxon>Eubacteriales</taxon>
        <taxon>Oscillospiraceae</taxon>
        <taxon>Pseudoflavonifractor</taxon>
    </lineage>
</organism>
<keyword evidence="1 4" id="KW-0328">Glycosyltransferase</keyword>
<dbReference type="OrthoDB" id="1640114at2"/>
<evidence type="ECO:0000313" key="5">
    <source>
        <dbReference type="Proteomes" id="UP000003639"/>
    </source>
</evidence>
<sequence length="331" mass="37653">MSMKKISVIVPAYNIEPYLGRCLDSLLAQSYPGLEIIVTDDGSTDGTAALLDRYAAEHSQIVAIHQPNGGVTAARLAALKQATGDYIGFVDGDDLAEHEMFQTLIDDAEHYGADIAHCGYQMVFPSGRVDRYYGTGRVVEQDGESGVLDLVRGDFVEPGLWNKLYRRELIEHFLAEGRMDWTVRINEDLLMNFLLFSLAKKCVFRDKCLYHYMLRKGSASSAKVQAYKLLDPQRVMQRIYEETTGLVQLHQAAYVRYVRVLLGNTTQSTCPEVSQQARIELKQLICEKEYKQLSWKERYMVLGASKLLPLYRLVRQCYDHVTGNDHKYDVE</sequence>
<dbReference type="GO" id="GO:0016757">
    <property type="term" value="F:glycosyltransferase activity"/>
    <property type="evidence" value="ECO:0007669"/>
    <property type="project" value="UniProtKB-KW"/>
</dbReference>
<dbReference type="InterPro" id="IPR029044">
    <property type="entry name" value="Nucleotide-diphossugar_trans"/>
</dbReference>
<name>A6NTT3_9FIRM</name>
<dbReference type="eggNOG" id="COG0463">
    <property type="taxonomic scope" value="Bacteria"/>
</dbReference>
<evidence type="ECO:0000256" key="1">
    <source>
        <dbReference type="ARBA" id="ARBA00022676"/>
    </source>
</evidence>
<dbReference type="EC" id="2.4.-.-" evidence="4"/>
<keyword evidence="2 4" id="KW-0808">Transferase</keyword>
<reference evidence="4 5" key="1">
    <citation type="submission" date="2007-04" db="EMBL/GenBank/DDBJ databases">
        <authorList>
            <person name="Fulton L."/>
            <person name="Clifton S."/>
            <person name="Fulton B."/>
            <person name="Xu J."/>
            <person name="Minx P."/>
            <person name="Pepin K.H."/>
            <person name="Johnson M."/>
            <person name="Thiruvilangam P."/>
            <person name="Bhonagiri V."/>
            <person name="Nash W.E."/>
            <person name="Mardis E.R."/>
            <person name="Wilson R.K."/>
        </authorList>
    </citation>
    <scope>NUCLEOTIDE SEQUENCE [LARGE SCALE GENOMIC DNA]</scope>
    <source>
        <strain evidence="4 5">ATCC 29799</strain>
    </source>
</reference>
<proteinExistence type="predicted"/>
<dbReference type="Proteomes" id="UP000003639">
    <property type="component" value="Unassembled WGS sequence"/>
</dbReference>
<evidence type="ECO:0000313" key="4">
    <source>
        <dbReference type="EMBL" id="EDN00846.1"/>
    </source>
</evidence>
<dbReference type="CDD" id="cd00761">
    <property type="entry name" value="Glyco_tranf_GTA_type"/>
    <property type="match status" value="1"/>
</dbReference>
<dbReference type="InterPro" id="IPR001173">
    <property type="entry name" value="Glyco_trans_2-like"/>
</dbReference>
<dbReference type="CAZy" id="GT2">
    <property type="family name" value="Glycosyltransferase Family 2"/>
</dbReference>
<evidence type="ECO:0000256" key="2">
    <source>
        <dbReference type="ARBA" id="ARBA00022679"/>
    </source>
</evidence>
<dbReference type="PANTHER" id="PTHR22916">
    <property type="entry name" value="GLYCOSYLTRANSFERASE"/>
    <property type="match status" value="1"/>
</dbReference>
<reference evidence="4 5" key="2">
    <citation type="submission" date="2007-06" db="EMBL/GenBank/DDBJ databases">
        <title>Draft genome sequence of Pseudoflavonifractor capillosus ATCC 29799.</title>
        <authorList>
            <person name="Sudarsanam P."/>
            <person name="Ley R."/>
            <person name="Guruge J."/>
            <person name="Turnbaugh P.J."/>
            <person name="Mahowald M."/>
            <person name="Liep D."/>
            <person name="Gordon J."/>
        </authorList>
    </citation>
    <scope>NUCLEOTIDE SEQUENCE [LARGE SCALE GENOMIC DNA]</scope>
    <source>
        <strain evidence="4 5">ATCC 29799</strain>
    </source>
</reference>